<dbReference type="Proteomes" id="UP001229421">
    <property type="component" value="Unassembled WGS sequence"/>
</dbReference>
<evidence type="ECO:0000313" key="2">
    <source>
        <dbReference type="Proteomes" id="UP001229421"/>
    </source>
</evidence>
<protein>
    <submittedName>
        <fullName evidence="1">Uncharacterized protein</fullName>
    </submittedName>
</protein>
<evidence type="ECO:0000313" key="1">
    <source>
        <dbReference type="EMBL" id="KAK1430277.1"/>
    </source>
</evidence>
<reference evidence="1" key="1">
    <citation type="journal article" date="2023" name="bioRxiv">
        <title>Improved chromosome-level genome assembly for marigold (Tagetes erecta).</title>
        <authorList>
            <person name="Jiang F."/>
            <person name="Yuan L."/>
            <person name="Wang S."/>
            <person name="Wang H."/>
            <person name="Xu D."/>
            <person name="Wang A."/>
            <person name="Fan W."/>
        </authorList>
    </citation>
    <scope>NUCLEOTIDE SEQUENCE</scope>
    <source>
        <strain evidence="1">WSJ</strain>
        <tissue evidence="1">Leaf</tissue>
    </source>
</reference>
<proteinExistence type="predicted"/>
<keyword evidence="2" id="KW-1185">Reference proteome</keyword>
<accession>A0AAD8P346</accession>
<name>A0AAD8P346_TARER</name>
<gene>
    <name evidence="1" type="ORF">QVD17_12909</name>
</gene>
<dbReference type="EMBL" id="JAUHHV010000003">
    <property type="protein sequence ID" value="KAK1430277.1"/>
    <property type="molecule type" value="Genomic_DNA"/>
</dbReference>
<comment type="caution">
    <text evidence="1">The sequence shown here is derived from an EMBL/GenBank/DDBJ whole genome shotgun (WGS) entry which is preliminary data.</text>
</comment>
<sequence>MWRWLIGPDIDGCDFGGLIASDQRPLSDVHGGCAYPNRHRPRFTVCLCVMDSVLTDYNVKGILGFCAFELWMPGIKELRWEKEATMKSNTRILQLKVSLDGKAEESIVGINGFVAEFEHYGAGILAF</sequence>
<dbReference type="AlphaFoldDB" id="A0AAD8P346"/>
<organism evidence="1 2">
    <name type="scientific">Tagetes erecta</name>
    <name type="common">African marigold</name>
    <dbReference type="NCBI Taxonomy" id="13708"/>
    <lineage>
        <taxon>Eukaryota</taxon>
        <taxon>Viridiplantae</taxon>
        <taxon>Streptophyta</taxon>
        <taxon>Embryophyta</taxon>
        <taxon>Tracheophyta</taxon>
        <taxon>Spermatophyta</taxon>
        <taxon>Magnoliopsida</taxon>
        <taxon>eudicotyledons</taxon>
        <taxon>Gunneridae</taxon>
        <taxon>Pentapetalae</taxon>
        <taxon>asterids</taxon>
        <taxon>campanulids</taxon>
        <taxon>Asterales</taxon>
        <taxon>Asteraceae</taxon>
        <taxon>Asteroideae</taxon>
        <taxon>Heliantheae alliance</taxon>
        <taxon>Tageteae</taxon>
        <taxon>Tagetes</taxon>
    </lineage>
</organism>